<comment type="similarity">
    <text evidence="2">Belongs to the EPSP synthase family.</text>
</comment>
<name>X0ZCP5_9ZZZZ</name>
<accession>X0ZCP5</accession>
<comment type="caution">
    <text evidence="11">The sequence shown here is derived from an EMBL/GenBank/DDBJ whole genome shotgun (WGS) entry which is preliminary data.</text>
</comment>
<gene>
    <name evidence="11" type="ORF">S01H4_04839</name>
</gene>
<evidence type="ECO:0000259" key="10">
    <source>
        <dbReference type="Pfam" id="PF00275"/>
    </source>
</evidence>
<dbReference type="PANTHER" id="PTHR21090:SF5">
    <property type="entry name" value="PENTAFUNCTIONAL AROM POLYPEPTIDE"/>
    <property type="match status" value="1"/>
</dbReference>
<dbReference type="UniPathway" id="UPA00053">
    <property type="reaction ID" value="UER00089"/>
</dbReference>
<evidence type="ECO:0000256" key="8">
    <source>
        <dbReference type="ARBA" id="ARBA00030046"/>
    </source>
</evidence>
<evidence type="ECO:0000256" key="4">
    <source>
        <dbReference type="ARBA" id="ARBA00022490"/>
    </source>
</evidence>
<evidence type="ECO:0000256" key="6">
    <source>
        <dbReference type="ARBA" id="ARBA00022679"/>
    </source>
</evidence>
<keyword evidence="6" id="KW-0808">Transferase</keyword>
<evidence type="ECO:0000256" key="9">
    <source>
        <dbReference type="ARBA" id="ARBA00044633"/>
    </source>
</evidence>
<keyword evidence="4" id="KW-0963">Cytoplasm</keyword>
<dbReference type="InterPro" id="IPR036968">
    <property type="entry name" value="Enolpyruvate_Tfrase_sf"/>
</dbReference>
<dbReference type="GO" id="GO:0003866">
    <property type="term" value="F:3-phosphoshikimate 1-carboxyvinyltransferase activity"/>
    <property type="evidence" value="ECO:0007669"/>
    <property type="project" value="UniProtKB-EC"/>
</dbReference>
<organism evidence="11">
    <name type="scientific">marine sediment metagenome</name>
    <dbReference type="NCBI Taxonomy" id="412755"/>
    <lineage>
        <taxon>unclassified sequences</taxon>
        <taxon>metagenomes</taxon>
        <taxon>ecological metagenomes</taxon>
    </lineage>
</organism>
<dbReference type="InterPro" id="IPR006264">
    <property type="entry name" value="EPSP_synthase"/>
</dbReference>
<comment type="pathway">
    <text evidence="1">Metabolic intermediate biosynthesis; chorismate biosynthesis; chorismate from D-erythrose 4-phosphate and phosphoenolpyruvate: step 6/7.</text>
</comment>
<dbReference type="EMBL" id="BART01001337">
    <property type="protein sequence ID" value="GAG67029.1"/>
    <property type="molecule type" value="Genomic_DNA"/>
</dbReference>
<dbReference type="FunFam" id="3.65.10.10:FF:000005">
    <property type="entry name" value="3-phosphoshikimate 1-carboxyvinyltransferase"/>
    <property type="match status" value="1"/>
</dbReference>
<dbReference type="CDD" id="cd01556">
    <property type="entry name" value="EPSP_synthase"/>
    <property type="match status" value="1"/>
</dbReference>
<dbReference type="InterPro" id="IPR023193">
    <property type="entry name" value="EPSP_synthase_CS"/>
</dbReference>
<evidence type="ECO:0000313" key="11">
    <source>
        <dbReference type="EMBL" id="GAG67029.1"/>
    </source>
</evidence>
<keyword evidence="7" id="KW-0057">Aromatic amino acid biosynthesis</keyword>
<evidence type="ECO:0000256" key="1">
    <source>
        <dbReference type="ARBA" id="ARBA00004811"/>
    </source>
</evidence>
<dbReference type="Gene3D" id="3.65.10.10">
    <property type="entry name" value="Enolpyruvate transferase domain"/>
    <property type="match status" value="2"/>
</dbReference>
<dbReference type="InterPro" id="IPR013792">
    <property type="entry name" value="RNA3'P_cycl/enolpyr_Trfase_a/b"/>
</dbReference>
<dbReference type="FunFam" id="3.65.10.10:FF:000006">
    <property type="entry name" value="3-phosphoshikimate 1-carboxyvinyltransferase"/>
    <property type="match status" value="1"/>
</dbReference>
<evidence type="ECO:0000256" key="7">
    <source>
        <dbReference type="ARBA" id="ARBA00023141"/>
    </source>
</evidence>
<dbReference type="GO" id="GO:0009073">
    <property type="term" value="P:aromatic amino acid family biosynthetic process"/>
    <property type="evidence" value="ECO:0007669"/>
    <property type="project" value="UniProtKB-KW"/>
</dbReference>
<dbReference type="PROSITE" id="PS00104">
    <property type="entry name" value="EPSP_SYNTHASE_1"/>
    <property type="match status" value="1"/>
</dbReference>
<dbReference type="PANTHER" id="PTHR21090">
    <property type="entry name" value="AROM/DEHYDROQUINATE SYNTHASE"/>
    <property type="match status" value="1"/>
</dbReference>
<dbReference type="SUPFAM" id="SSF55205">
    <property type="entry name" value="EPT/RTPC-like"/>
    <property type="match status" value="1"/>
</dbReference>
<dbReference type="AlphaFoldDB" id="X0ZCP5"/>
<dbReference type="HAMAP" id="MF_00210">
    <property type="entry name" value="EPSP_synth"/>
    <property type="match status" value="1"/>
</dbReference>
<dbReference type="NCBIfam" id="TIGR01356">
    <property type="entry name" value="aroA"/>
    <property type="match status" value="1"/>
</dbReference>
<reference evidence="11" key="1">
    <citation type="journal article" date="2014" name="Front. Microbiol.">
        <title>High frequency of phylogenetically diverse reductive dehalogenase-homologous genes in deep subseafloor sedimentary metagenomes.</title>
        <authorList>
            <person name="Kawai M."/>
            <person name="Futagami T."/>
            <person name="Toyoda A."/>
            <person name="Takaki Y."/>
            <person name="Nishi S."/>
            <person name="Hori S."/>
            <person name="Arai W."/>
            <person name="Tsubouchi T."/>
            <person name="Morono Y."/>
            <person name="Uchiyama I."/>
            <person name="Ito T."/>
            <person name="Fujiyama A."/>
            <person name="Inagaki F."/>
            <person name="Takami H."/>
        </authorList>
    </citation>
    <scope>NUCLEOTIDE SEQUENCE</scope>
    <source>
        <strain evidence="11">Expedition CK06-06</strain>
    </source>
</reference>
<feature type="domain" description="Enolpyruvate transferase" evidence="10">
    <location>
        <begin position="6"/>
        <end position="422"/>
    </location>
</feature>
<keyword evidence="5" id="KW-0028">Amino-acid biosynthesis</keyword>
<protein>
    <recommendedName>
        <fullName evidence="3">3-phosphoshikimate 1-carboxyvinyltransferase</fullName>
        <ecNumber evidence="3">2.5.1.19</ecNumber>
    </recommendedName>
    <alternativeName>
        <fullName evidence="8">5-enolpyruvylshikimate-3-phosphate synthase</fullName>
    </alternativeName>
</protein>
<evidence type="ECO:0000256" key="2">
    <source>
        <dbReference type="ARBA" id="ARBA00009948"/>
    </source>
</evidence>
<dbReference type="InterPro" id="IPR001986">
    <property type="entry name" value="Enolpyruvate_Tfrase_dom"/>
</dbReference>
<sequence>MELVLEKVNKLKGNIFVPGDKSISHRSLILGSITQGETRVYNLLNSLDCLRTLGCMQALGVKIELDENNSVNIKGKGLYELQEARSILDVGNSGTTIRLLTGLLSGQNFYSVLNGDTSIRKRPMKRVVQPLRLMGADIWGREDGHFAPLSIKGSNLNPLHYTLPVASAQVKSALLLAGLYTTGETVIREPLSTRDHTERMLKIMRADIKISPSEIKVMGGKELRGTDIFIPGDISSAAYFIAVASILRDSQIIIKQVGVNPTRTGIIEMLKKMGTKIDILNYQIKSNEPQADLMIEYSNLKGVEIKKENVPFLIDELPLIAVVATQAQGKTVVSGARELRAKETDRIKAIVSELKKMGADIEEREDGFAVNGPTRLQGAVCESYNDHRIAMSLAVAALFAEGKTVVRNSECIDISFPGFEKILQNLINF</sequence>
<dbReference type="PROSITE" id="PS00885">
    <property type="entry name" value="EPSP_SYNTHASE_2"/>
    <property type="match status" value="1"/>
</dbReference>
<dbReference type="GO" id="GO:0008652">
    <property type="term" value="P:amino acid biosynthetic process"/>
    <property type="evidence" value="ECO:0007669"/>
    <property type="project" value="UniProtKB-KW"/>
</dbReference>
<proteinExistence type="inferred from homology"/>
<evidence type="ECO:0000256" key="3">
    <source>
        <dbReference type="ARBA" id="ARBA00012450"/>
    </source>
</evidence>
<dbReference type="EC" id="2.5.1.19" evidence="3"/>
<comment type="catalytic activity">
    <reaction evidence="9">
        <text>3-phosphoshikimate + phosphoenolpyruvate = 5-O-(1-carboxyvinyl)-3-phosphoshikimate + phosphate</text>
        <dbReference type="Rhea" id="RHEA:21256"/>
        <dbReference type="ChEBI" id="CHEBI:43474"/>
        <dbReference type="ChEBI" id="CHEBI:57701"/>
        <dbReference type="ChEBI" id="CHEBI:58702"/>
        <dbReference type="ChEBI" id="CHEBI:145989"/>
        <dbReference type="EC" id="2.5.1.19"/>
    </reaction>
    <physiologicalReaction direction="left-to-right" evidence="9">
        <dbReference type="Rhea" id="RHEA:21257"/>
    </physiologicalReaction>
</comment>
<dbReference type="Pfam" id="PF00275">
    <property type="entry name" value="EPSP_synthase"/>
    <property type="match status" value="1"/>
</dbReference>
<dbReference type="PIRSF" id="PIRSF000505">
    <property type="entry name" value="EPSPS"/>
    <property type="match status" value="1"/>
</dbReference>
<evidence type="ECO:0000256" key="5">
    <source>
        <dbReference type="ARBA" id="ARBA00022605"/>
    </source>
</evidence>
<dbReference type="GO" id="GO:0009423">
    <property type="term" value="P:chorismate biosynthetic process"/>
    <property type="evidence" value="ECO:0007669"/>
    <property type="project" value="UniProtKB-UniPathway"/>
</dbReference>